<keyword evidence="7" id="KW-1185">Reference proteome</keyword>
<dbReference type="AlphaFoldDB" id="A0AA37TNL0"/>
<dbReference type="InterPro" id="IPR027820">
    <property type="entry name" value="PpnN_N"/>
</dbReference>
<dbReference type="SUPFAM" id="SSF102405">
    <property type="entry name" value="MCP/YpsA-like"/>
    <property type="match status" value="1"/>
</dbReference>
<dbReference type="PANTHER" id="PTHR43393:SF1">
    <property type="entry name" value="PYRIMIDINE_PURINE NUCLEOTIDE 5'-MONOPHOSPHATE NUCLEOSIDASE"/>
    <property type="match status" value="1"/>
</dbReference>
<evidence type="ECO:0000256" key="1">
    <source>
        <dbReference type="ARBA" id="ARBA00000274"/>
    </source>
</evidence>
<dbReference type="InterPro" id="IPR052341">
    <property type="entry name" value="LOG_family_nucleotidases"/>
</dbReference>
<dbReference type="EMBL" id="BSPO01000002">
    <property type="protein sequence ID" value="GLS82958.1"/>
    <property type="molecule type" value="Genomic_DNA"/>
</dbReference>
<proteinExistence type="predicted"/>
<dbReference type="InterPro" id="IPR031100">
    <property type="entry name" value="LOG_fam"/>
</dbReference>
<dbReference type="InterPro" id="IPR049788">
    <property type="entry name" value="PpnN"/>
</dbReference>
<organism evidence="6 7">
    <name type="scientific">Paraferrimonas haliotis</name>
    <dbReference type="NCBI Taxonomy" id="2013866"/>
    <lineage>
        <taxon>Bacteria</taxon>
        <taxon>Pseudomonadati</taxon>
        <taxon>Pseudomonadota</taxon>
        <taxon>Gammaproteobacteria</taxon>
        <taxon>Alteromonadales</taxon>
        <taxon>Ferrimonadaceae</taxon>
        <taxon>Paraferrimonas</taxon>
    </lineage>
</organism>
<sequence>MIVTISPRGSMDQLSQIEIESLKLNSQSHLYQLYRRCSLAVLASGINSDDADDLFARYQDFDIRLIRRERGIQLELINPPKEAFVDGTIMKGIQEHLFAVLRDILFVADKYRDLPKDSLHLTNEVFDILRNARQLKRNQDPNLVVCWGGHSINDTEYKYTKEVGYQLGLRGMDICTGCGPGAMKGPMKGAAIGHAKQRMSGSRFVGLTEPSIIAAEPPNQIVNELIIMPDIEKRLEGFVRLGHGVIIFPGGVGTAEEFLYLLGIKLHPENRGLPLPLILTGPEQSRAYFEEIDAFICATLGDSIKNLYQIIIDDPKEVARQMQQGIDNVRQHRKAIGDSYQFNWSLKIDNEFQQPFQPDHDNMKQLVLDKSLDKAELAANLRRVFSGIVAGNVKSETIRLIKQHGPFELHGDGEIMKHMDALLAAFVAQQRMKLPGSDYSPCYRVNA</sequence>
<evidence type="ECO:0000313" key="7">
    <source>
        <dbReference type="Proteomes" id="UP001157439"/>
    </source>
</evidence>
<protein>
    <recommendedName>
        <fullName evidence="3">AMP nucleosidase</fullName>
        <ecNumber evidence="2">3.2.2.4</ecNumber>
    </recommendedName>
    <alternativeName>
        <fullName evidence="3">AMP nucleosidase</fullName>
    </alternativeName>
</protein>
<evidence type="ECO:0000259" key="4">
    <source>
        <dbReference type="Pfam" id="PF11892"/>
    </source>
</evidence>
<evidence type="ECO:0000256" key="3">
    <source>
        <dbReference type="ARBA" id="ARBA00031983"/>
    </source>
</evidence>
<accession>A0AA37TNL0</accession>
<dbReference type="EC" id="3.2.2.4" evidence="2"/>
<dbReference type="NCBIfam" id="NF038390">
    <property type="entry name" value="Nsidase_PpnN"/>
    <property type="match status" value="1"/>
</dbReference>
<dbReference type="Pfam" id="PF11892">
    <property type="entry name" value="PpnN_C"/>
    <property type="match status" value="1"/>
</dbReference>
<dbReference type="Pfam" id="PF03641">
    <property type="entry name" value="Lysine_decarbox"/>
    <property type="match status" value="1"/>
</dbReference>
<dbReference type="Pfam" id="PF14793">
    <property type="entry name" value="DUF4478"/>
    <property type="match status" value="1"/>
</dbReference>
<dbReference type="Proteomes" id="UP001157439">
    <property type="component" value="Unassembled WGS sequence"/>
</dbReference>
<dbReference type="InterPro" id="IPR037153">
    <property type="entry name" value="PpnN-like_sf"/>
</dbReference>
<dbReference type="InterPro" id="IPR021826">
    <property type="entry name" value="PpnN_C"/>
</dbReference>
<dbReference type="RefSeq" id="WP_095497465.1">
    <property type="nucleotide sequence ID" value="NZ_BSPO01000002.1"/>
</dbReference>
<evidence type="ECO:0000256" key="2">
    <source>
        <dbReference type="ARBA" id="ARBA00011985"/>
    </source>
</evidence>
<dbReference type="GO" id="GO:0005829">
    <property type="term" value="C:cytosol"/>
    <property type="evidence" value="ECO:0007669"/>
    <property type="project" value="TreeGrafter"/>
</dbReference>
<comment type="catalytic activity">
    <reaction evidence="1">
        <text>AMP + H2O = D-ribose 5-phosphate + adenine</text>
        <dbReference type="Rhea" id="RHEA:20129"/>
        <dbReference type="ChEBI" id="CHEBI:15377"/>
        <dbReference type="ChEBI" id="CHEBI:16708"/>
        <dbReference type="ChEBI" id="CHEBI:78346"/>
        <dbReference type="ChEBI" id="CHEBI:456215"/>
        <dbReference type="EC" id="3.2.2.4"/>
    </reaction>
</comment>
<name>A0AA37TNL0_9GAMM</name>
<dbReference type="GO" id="GO:0008714">
    <property type="term" value="F:AMP nucleosidase activity"/>
    <property type="evidence" value="ECO:0007669"/>
    <property type="project" value="UniProtKB-EC"/>
</dbReference>
<feature type="domain" description="Pyrimidine/purine nucleotide 5'-monophosphate nucleosidase N-terminal" evidence="5">
    <location>
        <begin position="4"/>
        <end position="111"/>
    </location>
</feature>
<reference evidence="6 7" key="1">
    <citation type="journal article" date="2014" name="Int. J. Syst. Evol. Microbiol.">
        <title>Complete genome sequence of Corynebacterium casei LMG S-19264T (=DSM 44701T), isolated from a smear-ripened cheese.</title>
        <authorList>
            <consortium name="US DOE Joint Genome Institute (JGI-PGF)"/>
            <person name="Walter F."/>
            <person name="Albersmeier A."/>
            <person name="Kalinowski J."/>
            <person name="Ruckert C."/>
        </authorList>
    </citation>
    <scope>NUCLEOTIDE SEQUENCE [LARGE SCALE GENOMIC DNA]</scope>
    <source>
        <strain evidence="6 7">NBRC 112785</strain>
    </source>
</reference>
<evidence type="ECO:0000259" key="5">
    <source>
        <dbReference type="Pfam" id="PF14793"/>
    </source>
</evidence>
<comment type="caution">
    <text evidence="6">The sequence shown here is derived from an EMBL/GenBank/DDBJ whole genome shotgun (WGS) entry which is preliminary data.</text>
</comment>
<gene>
    <name evidence="6" type="ORF">GCM10007894_09350</name>
</gene>
<dbReference type="PANTHER" id="PTHR43393">
    <property type="entry name" value="CYTOKININ RIBOSIDE 5'-MONOPHOSPHATE PHOSPHORIBOHYDROLASE"/>
    <property type="match status" value="1"/>
</dbReference>
<dbReference type="FunFam" id="3.30.1850.10:FF:000001">
    <property type="entry name" value="LOG family protein YgdH"/>
    <property type="match status" value="1"/>
</dbReference>
<evidence type="ECO:0000313" key="6">
    <source>
        <dbReference type="EMBL" id="GLS82958.1"/>
    </source>
</evidence>
<feature type="domain" description="Pyrimidine/purine nucleotide 5'-monophosphate nucleosidase C-terminal" evidence="4">
    <location>
        <begin position="326"/>
        <end position="445"/>
    </location>
</feature>
<dbReference type="Gene3D" id="3.40.50.450">
    <property type="match status" value="1"/>
</dbReference>
<dbReference type="Gene3D" id="3.30.1850.10">
    <property type="entry name" value="MoCo carrier protein-like"/>
    <property type="match status" value="1"/>
</dbReference>